<proteinExistence type="predicted"/>
<dbReference type="RefSeq" id="WP_089999127.1">
    <property type="nucleotide sequence ID" value="NZ_DAMCDB010000012.1"/>
</dbReference>
<keyword evidence="2" id="KW-1185">Reference proteome</keyword>
<dbReference type="STRING" id="295069.SAMN05421856_102490"/>
<sequence length="149" mass="17258">MKKILLICAFFAFHWAISQQKSTIKVVESKKIELTSELPKDKIDLYNQAFMKFVAALKSSDKEKIKTLVSDKIAYYMSDDIISKLSGGISFDRKMDVYKSGYQKLYENETYPIIQYKYSDDQQNPPRDIITVIFENDGKILGVKPEYAE</sequence>
<dbReference type="Proteomes" id="UP000199450">
    <property type="component" value="Unassembled WGS sequence"/>
</dbReference>
<name>A0A1H7XJA5_9FLAO</name>
<organism evidence="1 2">
    <name type="scientific">Chryseobacterium taichungense</name>
    <dbReference type="NCBI Taxonomy" id="295069"/>
    <lineage>
        <taxon>Bacteria</taxon>
        <taxon>Pseudomonadati</taxon>
        <taxon>Bacteroidota</taxon>
        <taxon>Flavobacteriia</taxon>
        <taxon>Flavobacteriales</taxon>
        <taxon>Weeksellaceae</taxon>
        <taxon>Chryseobacterium group</taxon>
        <taxon>Chryseobacterium</taxon>
    </lineage>
</organism>
<dbReference type="EMBL" id="FOBV01000002">
    <property type="protein sequence ID" value="SEM34002.1"/>
    <property type="molecule type" value="Genomic_DNA"/>
</dbReference>
<evidence type="ECO:0000313" key="1">
    <source>
        <dbReference type="EMBL" id="SEM34002.1"/>
    </source>
</evidence>
<protein>
    <submittedName>
        <fullName evidence="1">Uncharacterized protein</fullName>
    </submittedName>
</protein>
<accession>A0A1H7XJA5</accession>
<dbReference type="AlphaFoldDB" id="A0A1H7XJA5"/>
<evidence type="ECO:0000313" key="2">
    <source>
        <dbReference type="Proteomes" id="UP000199450"/>
    </source>
</evidence>
<reference evidence="2" key="1">
    <citation type="submission" date="2016-10" db="EMBL/GenBank/DDBJ databases">
        <authorList>
            <person name="Varghese N."/>
            <person name="Submissions S."/>
        </authorList>
    </citation>
    <scope>NUCLEOTIDE SEQUENCE [LARGE SCALE GENOMIC DNA]</scope>
    <source>
        <strain evidence="2">DSM 17453</strain>
    </source>
</reference>
<gene>
    <name evidence="1" type="ORF">SAMN05421856_102490</name>
</gene>
<dbReference type="OrthoDB" id="1273271at2"/>